<sequence length="351" mass="38578">MSSKLIRLIGKSAPAALVAALFATAALPVAAQEIELKLSHFLPAGHGMHRDWFVPWGEELAKRTNGKVKLTVFPAGSAFGNPARQLEQATSGVVDIAHGLRGVPAGRFNRMGIIEFPFLVETANAASRTLWEMYPKHFAGEFPDTVKVLGLHAHNAGLIHTGAKQVKTMDDLKGLRIRSPSPQINAMLQQLGATPVGLPPGEVYENLQRGVIDGAVFPWDPINSFRLFEVTKFHLDARSYTASFYFVMNKRKYDSLPADVKKAIDDTTGAALTERFGDWWNQWDAPGLEAASKKGNAMSSLSAEERVRWRDALKPTTEKLLTDLEGQGVKDARAIFAEMQQRIAKYEGAKK</sequence>
<dbReference type="AlphaFoldDB" id="A0A516H5Y4"/>
<dbReference type="Pfam" id="PF03480">
    <property type="entry name" value="DctP"/>
    <property type="match status" value="1"/>
</dbReference>
<dbReference type="CDD" id="cd13665">
    <property type="entry name" value="PBP2_TRAP_Dctp3_4"/>
    <property type="match status" value="1"/>
</dbReference>
<dbReference type="PANTHER" id="PTHR33376:SF15">
    <property type="entry name" value="BLL6794 PROTEIN"/>
    <property type="match status" value="1"/>
</dbReference>
<accession>A0A516H5Y4</accession>
<feature type="signal peptide" evidence="2">
    <location>
        <begin position="1"/>
        <end position="31"/>
    </location>
</feature>
<dbReference type="Gene3D" id="3.40.190.170">
    <property type="entry name" value="Bacterial extracellular solute-binding protein, family 7"/>
    <property type="match status" value="1"/>
</dbReference>
<dbReference type="RefSeq" id="WP_144258172.1">
    <property type="nucleotide sequence ID" value="NZ_CP041636.1"/>
</dbReference>
<dbReference type="GO" id="GO:0055085">
    <property type="term" value="P:transmembrane transport"/>
    <property type="evidence" value="ECO:0007669"/>
    <property type="project" value="InterPro"/>
</dbReference>
<dbReference type="EMBL" id="CP041636">
    <property type="protein sequence ID" value="QDO99176.1"/>
    <property type="molecule type" value="Genomic_DNA"/>
</dbReference>
<keyword evidence="4" id="KW-1185">Reference proteome</keyword>
<evidence type="ECO:0000313" key="4">
    <source>
        <dbReference type="Proteomes" id="UP000317496"/>
    </source>
</evidence>
<evidence type="ECO:0000313" key="3">
    <source>
        <dbReference type="EMBL" id="QDO99176.1"/>
    </source>
</evidence>
<dbReference type="InterPro" id="IPR018389">
    <property type="entry name" value="DctP_fam"/>
</dbReference>
<protein>
    <submittedName>
        <fullName evidence="3">TRAP transporter substrate-binding protein</fullName>
    </submittedName>
</protein>
<gene>
    <name evidence="3" type="ORF">FNB15_18690</name>
</gene>
<dbReference type="OrthoDB" id="7375081at2"/>
<reference evidence="3 4" key="1">
    <citation type="submission" date="2019-07" db="EMBL/GenBank/DDBJ databases">
        <title>Genome sequencing for Ferrovibrio sp. K5.</title>
        <authorList>
            <person name="Park S.-J."/>
        </authorList>
    </citation>
    <scope>NUCLEOTIDE SEQUENCE [LARGE SCALE GENOMIC DNA]</scope>
    <source>
        <strain evidence="3 4">K5</strain>
    </source>
</reference>
<dbReference type="NCBIfam" id="NF037995">
    <property type="entry name" value="TRAP_S1"/>
    <property type="match status" value="1"/>
</dbReference>
<evidence type="ECO:0000256" key="1">
    <source>
        <dbReference type="ARBA" id="ARBA00022729"/>
    </source>
</evidence>
<dbReference type="Proteomes" id="UP000317496">
    <property type="component" value="Chromosome"/>
</dbReference>
<keyword evidence="1 2" id="KW-0732">Signal</keyword>
<proteinExistence type="predicted"/>
<feature type="chain" id="PRO_5021931627" evidence="2">
    <location>
        <begin position="32"/>
        <end position="351"/>
    </location>
</feature>
<organism evidence="3 4">
    <name type="scientific">Ferrovibrio terrae</name>
    <dbReference type="NCBI Taxonomy" id="2594003"/>
    <lineage>
        <taxon>Bacteria</taxon>
        <taxon>Pseudomonadati</taxon>
        <taxon>Pseudomonadota</taxon>
        <taxon>Alphaproteobacteria</taxon>
        <taxon>Rhodospirillales</taxon>
        <taxon>Rhodospirillaceae</taxon>
        <taxon>Ferrovibrio</taxon>
    </lineage>
</organism>
<evidence type="ECO:0000256" key="2">
    <source>
        <dbReference type="SAM" id="SignalP"/>
    </source>
</evidence>
<dbReference type="InterPro" id="IPR038404">
    <property type="entry name" value="TRAP_DctP_sf"/>
</dbReference>
<dbReference type="SUPFAM" id="SSF53850">
    <property type="entry name" value="Periplasmic binding protein-like II"/>
    <property type="match status" value="1"/>
</dbReference>
<name>A0A516H5Y4_9PROT</name>
<dbReference type="KEGG" id="fer:FNB15_18690"/>
<dbReference type="PANTHER" id="PTHR33376">
    <property type="match status" value="1"/>
</dbReference>